<feature type="transmembrane region" description="Helical" evidence="1">
    <location>
        <begin position="41"/>
        <end position="63"/>
    </location>
</feature>
<accession>G9WS91</accession>
<keyword evidence="3" id="KW-1185">Reference proteome</keyword>
<keyword evidence="1" id="KW-0812">Transmembrane</keyword>
<sequence length="335" mass="38893">MHQIDLTEEERQKLRELWTSPKFKKARKAMKRSFYLEESPVLPFLILFSALPFLSILVSPILIYLGNHFTVFQGISLLFNKYLWVIVCSSLLAIVGLYIIAAILSIIFKIIKIPDTREVYLNRILPPMMRIILPKAEFDGNNNLPLNAFKKAVPIFSYYYPAGLLDLQEQPELKITDLYAYSPQKGKDRKGLYEFYGQIYTLQYHSHFEGQLRIVPTEKVWGKETNGGHFPACDGEKKIDVEDITHNEHYNIFCTDEQAARKFLTPTMISWFDRQISSGLGFSLNDDRIYLIVKSDLALFTPPKNKKAWKKWNMEKTARQIKSMVASARELAEMF</sequence>
<dbReference type="EMBL" id="AFZD01000006">
    <property type="protein sequence ID" value="EHL13478.1"/>
    <property type="molecule type" value="Genomic_DNA"/>
</dbReference>
<organism evidence="2 3">
    <name type="scientific">Oribacterium asaccharolyticum ACB7</name>
    <dbReference type="NCBI Taxonomy" id="796944"/>
    <lineage>
        <taxon>Bacteria</taxon>
        <taxon>Bacillati</taxon>
        <taxon>Bacillota</taxon>
        <taxon>Clostridia</taxon>
        <taxon>Lachnospirales</taxon>
        <taxon>Lachnospiraceae</taxon>
        <taxon>Oribacterium</taxon>
    </lineage>
</organism>
<evidence type="ECO:0000313" key="2">
    <source>
        <dbReference type="EMBL" id="EHL13478.1"/>
    </source>
</evidence>
<evidence type="ECO:0008006" key="4">
    <source>
        <dbReference type="Google" id="ProtNLM"/>
    </source>
</evidence>
<evidence type="ECO:0000256" key="1">
    <source>
        <dbReference type="SAM" id="Phobius"/>
    </source>
</evidence>
<gene>
    <name evidence="2" type="ORF">HMPREF9624_01957</name>
</gene>
<name>G9WS91_9FIRM</name>
<dbReference type="Proteomes" id="UP000003527">
    <property type="component" value="Unassembled WGS sequence"/>
</dbReference>
<feature type="transmembrane region" description="Helical" evidence="1">
    <location>
        <begin position="83"/>
        <end position="108"/>
    </location>
</feature>
<keyword evidence="1" id="KW-1133">Transmembrane helix</keyword>
<dbReference type="AlphaFoldDB" id="G9WS91"/>
<comment type="caution">
    <text evidence="2">The sequence shown here is derived from an EMBL/GenBank/DDBJ whole genome shotgun (WGS) entry which is preliminary data.</text>
</comment>
<evidence type="ECO:0000313" key="3">
    <source>
        <dbReference type="Proteomes" id="UP000003527"/>
    </source>
</evidence>
<dbReference type="Pfam" id="PF11335">
    <property type="entry name" value="DUF3137"/>
    <property type="match status" value="1"/>
</dbReference>
<dbReference type="InterPro" id="IPR021484">
    <property type="entry name" value="DUF3137"/>
</dbReference>
<dbReference type="PATRIC" id="fig|796944.3.peg.478"/>
<proteinExistence type="predicted"/>
<reference evidence="2 3" key="1">
    <citation type="submission" date="2011-08" db="EMBL/GenBank/DDBJ databases">
        <title>The Genome Sequence of Oribacterium sp. ACB7.</title>
        <authorList>
            <consortium name="The Broad Institute Genome Sequencing Platform"/>
            <person name="Earl A."/>
            <person name="Ward D."/>
            <person name="Feldgarden M."/>
            <person name="Gevers D."/>
            <person name="Sizova M."/>
            <person name="Hazen A."/>
            <person name="Epstein S."/>
            <person name="Young S.K."/>
            <person name="Zeng Q."/>
            <person name="Gargeya S."/>
            <person name="Fitzgerald M."/>
            <person name="Haas B."/>
            <person name="Abouelleil A."/>
            <person name="Alvarado L."/>
            <person name="Arachchi H.M."/>
            <person name="Berlin A."/>
            <person name="Brown A."/>
            <person name="Chapman S.B."/>
            <person name="Chen Z."/>
            <person name="Dunbar C."/>
            <person name="Freedman E."/>
            <person name="Gearin G."/>
            <person name="Gellesch M."/>
            <person name="Goldberg J."/>
            <person name="Griggs A."/>
            <person name="Gujja S."/>
            <person name="Heiman D."/>
            <person name="Howarth C."/>
            <person name="Larson L."/>
            <person name="Lui A."/>
            <person name="MacDonald P.J.P."/>
            <person name="Montmayeur A."/>
            <person name="Murphy C."/>
            <person name="Neiman D."/>
            <person name="Pearson M."/>
            <person name="Priest M."/>
            <person name="Roberts A."/>
            <person name="Saif S."/>
            <person name="Shea T."/>
            <person name="Shenoy N."/>
            <person name="Sisk P."/>
            <person name="Stolte C."/>
            <person name="Sykes S."/>
            <person name="Wortman J."/>
            <person name="Nusbaum C."/>
            <person name="Birren B."/>
        </authorList>
    </citation>
    <scope>NUCLEOTIDE SEQUENCE [LARGE SCALE GENOMIC DNA]</scope>
    <source>
        <strain evidence="2 3">ACB7</strain>
    </source>
</reference>
<protein>
    <recommendedName>
        <fullName evidence="4">DUF3137 domain-containing protein</fullName>
    </recommendedName>
</protein>
<keyword evidence="1" id="KW-0472">Membrane</keyword>
<dbReference type="HOGENOM" id="CLU_070044_0_0_9"/>